<proteinExistence type="predicted"/>
<dbReference type="STRING" id="989403.SAMN05421798_106181"/>
<dbReference type="EMBL" id="LMCB01000024">
    <property type="protein sequence ID" value="KZL18064.1"/>
    <property type="molecule type" value="Genomic_DNA"/>
</dbReference>
<comment type="caution">
    <text evidence="2">The sequence shown here is derived from an EMBL/GenBank/DDBJ whole genome shotgun (WGS) entry which is preliminary data.</text>
</comment>
<sequence>MFNTSFRHFTDRFFRVVRANQLSELETDEPDQYLFGRDKFNEDAMSQSPNRMFDEFAKLMTDAAGVAQGAKREVETAFRAQMERFMSDMDLVSRDEFDAVKDMAIKALDEVDKLEERLSAVEERLAALDETAKSDSSE</sequence>
<dbReference type="AlphaFoldDB" id="A0A165XUV8"/>
<evidence type="ECO:0000313" key="3">
    <source>
        <dbReference type="Proteomes" id="UP000076577"/>
    </source>
</evidence>
<accession>A0A165XUV8</accession>
<dbReference type="Proteomes" id="UP000076577">
    <property type="component" value="Unassembled WGS sequence"/>
</dbReference>
<keyword evidence="1" id="KW-0175">Coiled coil</keyword>
<dbReference type="InterPro" id="IPR007475">
    <property type="entry name" value="UbiK"/>
</dbReference>
<evidence type="ECO:0000313" key="2">
    <source>
        <dbReference type="EMBL" id="KZL18064.1"/>
    </source>
</evidence>
<protein>
    <submittedName>
        <fullName evidence="2">Membrane fusogenic activity</fullName>
    </submittedName>
</protein>
<organism evidence="2 3">
    <name type="scientific">Pseudovibrio axinellae</name>
    <dbReference type="NCBI Taxonomy" id="989403"/>
    <lineage>
        <taxon>Bacteria</taxon>
        <taxon>Pseudomonadati</taxon>
        <taxon>Pseudomonadota</taxon>
        <taxon>Alphaproteobacteria</taxon>
        <taxon>Hyphomicrobiales</taxon>
        <taxon>Stappiaceae</taxon>
        <taxon>Pseudovibrio</taxon>
    </lineage>
</organism>
<name>A0A165XUV8_9HYPH</name>
<dbReference type="PATRIC" id="fig|989403.3.peg.2994"/>
<feature type="coiled-coil region" evidence="1">
    <location>
        <begin position="97"/>
        <end position="131"/>
    </location>
</feature>
<reference evidence="2 3" key="1">
    <citation type="journal article" date="2016" name="Front. Microbiol.">
        <title>Comparative Genomic Analysis Reveals a Diverse Repertoire of Genes Involved in Prokaryote-Eukaryote Interactions within the Pseudovibrio Genus.</title>
        <authorList>
            <person name="Romano S."/>
            <person name="Fernandez-Guerra A."/>
            <person name="Reen F.J."/>
            <person name="Glockner F.O."/>
            <person name="Crowley S.P."/>
            <person name="O'Sullivan O."/>
            <person name="Cotter P.D."/>
            <person name="Adams C."/>
            <person name="Dobson A.D."/>
            <person name="O'Gara F."/>
        </authorList>
    </citation>
    <scope>NUCLEOTIDE SEQUENCE [LARGE SCALE GENOMIC DNA]</scope>
    <source>
        <strain evidence="2 3">Ad2</strain>
    </source>
</reference>
<dbReference type="Pfam" id="PF04380">
    <property type="entry name" value="BMFP"/>
    <property type="match status" value="1"/>
</dbReference>
<keyword evidence="3" id="KW-1185">Reference proteome</keyword>
<gene>
    <name evidence="2" type="ORF">PsAD2_02799</name>
</gene>
<evidence type="ECO:0000256" key="1">
    <source>
        <dbReference type="SAM" id="Coils"/>
    </source>
</evidence>